<accession>A0A098BL66</accession>
<name>A0A098BL66_9NOCA</name>
<dbReference type="Proteomes" id="UP000042997">
    <property type="component" value="Unassembled WGS sequence"/>
</dbReference>
<organism evidence="1 2">
    <name type="scientific">Rhodococcus ruber</name>
    <dbReference type="NCBI Taxonomy" id="1830"/>
    <lineage>
        <taxon>Bacteria</taxon>
        <taxon>Bacillati</taxon>
        <taxon>Actinomycetota</taxon>
        <taxon>Actinomycetes</taxon>
        <taxon>Mycobacteriales</taxon>
        <taxon>Nocardiaceae</taxon>
        <taxon>Rhodococcus</taxon>
    </lineage>
</organism>
<sequence>MIGFTPMRLVCRDCYETYWFGRVLSGVELAEVWRAHQWTHADYVIEIDHETYNIRRTGDTT</sequence>
<dbReference type="EMBL" id="CCSD01000056">
    <property type="protein sequence ID" value="CDZ88980.1"/>
    <property type="molecule type" value="Genomic_DNA"/>
</dbReference>
<proteinExistence type="predicted"/>
<evidence type="ECO:0000313" key="2">
    <source>
        <dbReference type="Proteomes" id="UP000042997"/>
    </source>
</evidence>
<reference evidence="1 2" key="1">
    <citation type="journal article" date="2014" name="Genome Announc.">
        <title>Draft Genome Sequence of Propane- and Butane-Oxidizing Actinobacterium Rhodococcus ruber IEGM 231.</title>
        <authorList>
            <person name="Ivshina I.B."/>
            <person name="Kuyukina M.S."/>
            <person name="Krivoruchko A.V."/>
            <person name="Barbe V."/>
            <person name="Fischer C."/>
        </authorList>
    </citation>
    <scope>NUCLEOTIDE SEQUENCE [LARGE SCALE GENOMIC DNA]</scope>
</reference>
<evidence type="ECO:0000313" key="1">
    <source>
        <dbReference type="EMBL" id="CDZ88980.1"/>
    </source>
</evidence>
<protein>
    <submittedName>
        <fullName evidence="1">Uncharacterized protein</fullName>
    </submittedName>
</protein>
<dbReference type="RefSeq" id="WP_040272049.1">
    <property type="nucleotide sequence ID" value="NZ_JAPWIU010000038.1"/>
</dbReference>
<gene>
    <name evidence="1" type="ORF">RHRU231_450147</name>
</gene>
<dbReference type="AlphaFoldDB" id="A0A098BL66"/>